<dbReference type="KEGG" id="agh:M3I41_00215"/>
<dbReference type="InterPro" id="IPR045402">
    <property type="entry name" value="GAP1-N2"/>
</dbReference>
<dbReference type="EMBL" id="CP097095">
    <property type="protein sequence ID" value="UQF79743.1"/>
    <property type="molecule type" value="Genomic_DNA"/>
</dbReference>
<accession>A0A9E7D6Q9</accession>
<evidence type="ECO:0000313" key="4">
    <source>
        <dbReference type="Proteomes" id="UP000830236"/>
    </source>
</evidence>
<dbReference type="Pfam" id="PF20014">
    <property type="entry name" value="GAP1-M"/>
    <property type="match status" value="1"/>
</dbReference>
<evidence type="ECO:0000259" key="1">
    <source>
        <dbReference type="Pfam" id="PF20013"/>
    </source>
</evidence>
<organism evidence="3 4">
    <name type="scientific">Actinomyces graevenitzii</name>
    <dbReference type="NCBI Taxonomy" id="55565"/>
    <lineage>
        <taxon>Bacteria</taxon>
        <taxon>Bacillati</taxon>
        <taxon>Actinomycetota</taxon>
        <taxon>Actinomycetes</taxon>
        <taxon>Actinomycetales</taxon>
        <taxon>Actinomycetaceae</taxon>
        <taxon>Actinomyces</taxon>
    </lineage>
</organism>
<dbReference type="InterPro" id="IPR045401">
    <property type="entry name" value="GAP1-M"/>
</dbReference>
<reference evidence="3" key="1">
    <citation type="submission" date="2022-05" db="EMBL/GenBank/DDBJ databases">
        <title>Using nanopore sequencing to obtain complete genomes from saliva samples.</title>
        <authorList>
            <person name="Baker J.L."/>
        </authorList>
    </citation>
    <scope>NUCLEOTIDE SEQUENCE</scope>
    <source>
        <strain evidence="3">JCVI-JB-Ag32</strain>
    </source>
</reference>
<name>A0A9E7D6Q9_9ACTO</name>
<feature type="domain" description="GTPase-associated protein 1 middle" evidence="2">
    <location>
        <begin position="150"/>
        <end position="250"/>
    </location>
</feature>
<protein>
    <submittedName>
        <fullName evidence="3">Uncharacterized protein</fullName>
    </submittedName>
</protein>
<gene>
    <name evidence="3" type="ORF">M3I41_00215</name>
</gene>
<proteinExistence type="predicted"/>
<evidence type="ECO:0000259" key="2">
    <source>
        <dbReference type="Pfam" id="PF20014"/>
    </source>
</evidence>
<dbReference type="AlphaFoldDB" id="A0A9E7D6Q9"/>
<dbReference type="Proteomes" id="UP000830236">
    <property type="component" value="Chromosome"/>
</dbReference>
<dbReference type="Pfam" id="PF20013">
    <property type="entry name" value="GAP1-N2"/>
    <property type="match status" value="1"/>
</dbReference>
<feature type="domain" description="GTPase-associated protein 1 N-terminal" evidence="1">
    <location>
        <begin position="1"/>
        <end position="134"/>
    </location>
</feature>
<evidence type="ECO:0000313" key="3">
    <source>
        <dbReference type="EMBL" id="UQF79743.1"/>
    </source>
</evidence>
<sequence length="808" mass="87985">MFDVAIYTDTRANEAIDGIDGFNFQAISEGITAQDRQVIRSNMLHRVVVGWNVEHDPLDHPASFAYYGHSGRYYLSRGISTGVTNNGRPGNLLTEAIVTSDPDDFGMMRPAQLLGATSWRLKKATSQTLNQWSSPLEVDPGFEAEALQAMIKANAWAASIFPKFLTMVEEVTDPAHKRLIIITADATLAMKWVALATLFIETSRSLSLSIRGLVADPMTTRADIVAASPDFGPQPDPSTPRAGVNIIDLDRRAIAEVTPSESALIQANWFLKEDSATALAAIDVARRWEEYLGRDLATRAASLASFPKTHGDHTDWLTATQALHDLAEAEQEDELFFYGDTLLDIAVTCALSTPEDAQLAGNTVVALIQSGSHDLAAGLLMSALESACASPHLCEALLETLTTAPAQLRLDWEDESAKAQASLLLSQVAAESADSLLPAVLTTASIIGTPLVDSLRPQVLARTARLWASNPELTEQCEQWEHVEEIVEQLAHALVKCWCAGGQDDLQLLMQGTWAWLATSPALTTTSRAIVGQWNVAAELAKLPTVECTAQLQTAGQLPPDSWRLLFGQAKLPENYKFFIAWAQTQRELSVEAGRWLLKQIFAALATGEPLVELRQLLICLNQSGIGVCDKRLRAYAAQVVTATKYCRDAAAYSRRPNPYLSTVLTYIPAMSPLMPDFLGQIILTSPDAAGVSHLVGASETWARKSVHYFLSTRPSTVRETANAVTWALKAMHGPLESPSKGAEDFLVEVSDDRARRGLVSQAAKENLINQQTFGAFENFVKEAKKGRLKRKLTKAASGLLNIKGQDN</sequence>